<keyword evidence="2" id="KW-1185">Reference proteome</keyword>
<dbReference type="Pfam" id="PF05721">
    <property type="entry name" value="PhyH"/>
    <property type="match status" value="1"/>
</dbReference>
<dbReference type="SUPFAM" id="SSF51197">
    <property type="entry name" value="Clavaminate synthase-like"/>
    <property type="match status" value="1"/>
</dbReference>
<evidence type="ECO:0000313" key="1">
    <source>
        <dbReference type="EMBL" id="CAK0883293.1"/>
    </source>
</evidence>
<reference evidence="1" key="1">
    <citation type="submission" date="2023-10" db="EMBL/GenBank/DDBJ databases">
        <authorList>
            <person name="Chen Y."/>
            <person name="Shah S."/>
            <person name="Dougan E. K."/>
            <person name="Thang M."/>
            <person name="Chan C."/>
        </authorList>
    </citation>
    <scope>NUCLEOTIDE SEQUENCE [LARGE SCALE GENOMIC DNA]</scope>
</reference>
<evidence type="ECO:0000313" key="2">
    <source>
        <dbReference type="Proteomes" id="UP001189429"/>
    </source>
</evidence>
<dbReference type="InterPro" id="IPR008775">
    <property type="entry name" value="Phytyl_CoA_dOase-like"/>
</dbReference>
<comment type="caution">
    <text evidence="1">The sequence shown here is derived from an EMBL/GenBank/DDBJ whole genome shotgun (WGS) entry which is preliminary data.</text>
</comment>
<name>A0ABN9WAM4_9DINO</name>
<dbReference type="Proteomes" id="UP001189429">
    <property type="component" value="Unassembled WGS sequence"/>
</dbReference>
<gene>
    <name evidence="1" type="ORF">PCOR1329_LOCUS65538</name>
</gene>
<accession>A0ABN9WAM4</accession>
<dbReference type="EMBL" id="CAUYUJ010018394">
    <property type="protein sequence ID" value="CAK0883293.1"/>
    <property type="molecule type" value="Genomic_DNA"/>
</dbReference>
<organism evidence="1 2">
    <name type="scientific">Prorocentrum cordatum</name>
    <dbReference type="NCBI Taxonomy" id="2364126"/>
    <lineage>
        <taxon>Eukaryota</taxon>
        <taxon>Sar</taxon>
        <taxon>Alveolata</taxon>
        <taxon>Dinophyceae</taxon>
        <taxon>Prorocentrales</taxon>
        <taxon>Prorocentraceae</taxon>
        <taxon>Prorocentrum</taxon>
    </lineage>
</organism>
<evidence type="ECO:0008006" key="3">
    <source>
        <dbReference type="Google" id="ProtNLM"/>
    </source>
</evidence>
<sequence>MDHDRGGRPGPRSAGVPHFGIYRARWIWFRIRAGGESKEMEPGDVLFTHSNLLHMSAPNHSEHWRRVMIVAYNGRDNSPFEDATKNMICPVYEQIRVVDDGAVKRVGAKGLLGQSKGTTLSGRQAGFLDHGQNVRQFARGAR</sequence>
<dbReference type="Gene3D" id="2.60.120.620">
    <property type="entry name" value="q2cbj1_9rhob like domain"/>
    <property type="match status" value="1"/>
</dbReference>
<protein>
    <recommendedName>
        <fullName evidence="3">Phytanoyl-CoA dioxygenase family protein</fullName>
    </recommendedName>
</protein>
<proteinExistence type="predicted"/>